<sequence length="349" mass="38903">MYDFPIDSCWVCRYAFIEFEASMNATTARSNMQHSLIRGERIEVHFDSKIPPHLRPLFDDDISVDVSPMSPPPPMSRGGSSEGRQYANGKPHPSADKPDYRDNYASDKRPNARYPHDPRQFGNGAPQRSVPRSNGTYPGGPRWNGANADRRPPTGPARTRPYPATQGPPRPYDRNNGPYARGGYRERGFRGRVQGDGRNHGSHMNIRGAYAEHETSSGNGFSPDGHDQQHDRGSPPPHTRGRYNDGYDEQVKEGGEDWQSGEDDGQRSQPRHYSNSRSPSPRRTKSISPSHNDGEKWDYLPHPSDEKVAVHSSASPQSVKQGSGGDGSNSYYDDEFSIAPEVQPRTYSP</sequence>
<organism evidence="1 2">
    <name type="scientific">Coemansia furcata</name>
    <dbReference type="NCBI Taxonomy" id="417177"/>
    <lineage>
        <taxon>Eukaryota</taxon>
        <taxon>Fungi</taxon>
        <taxon>Fungi incertae sedis</taxon>
        <taxon>Zoopagomycota</taxon>
        <taxon>Kickxellomycotina</taxon>
        <taxon>Kickxellomycetes</taxon>
        <taxon>Kickxellales</taxon>
        <taxon>Kickxellaceae</taxon>
        <taxon>Coemansia</taxon>
    </lineage>
</organism>
<keyword evidence="2" id="KW-1185">Reference proteome</keyword>
<reference evidence="1" key="1">
    <citation type="submission" date="2022-07" db="EMBL/GenBank/DDBJ databases">
        <title>Phylogenomic reconstructions and comparative analyses of Kickxellomycotina fungi.</title>
        <authorList>
            <person name="Reynolds N.K."/>
            <person name="Stajich J.E."/>
            <person name="Barry K."/>
            <person name="Grigoriev I.V."/>
            <person name="Crous P."/>
            <person name="Smith M.E."/>
        </authorList>
    </citation>
    <scope>NUCLEOTIDE SEQUENCE</scope>
    <source>
        <strain evidence="1">CBS 102833</strain>
    </source>
</reference>
<name>A0ACC1LRB0_9FUNG</name>
<gene>
    <name evidence="1" type="ORF">H4S07_000491</name>
</gene>
<evidence type="ECO:0000313" key="1">
    <source>
        <dbReference type="EMBL" id="KAJ2813688.1"/>
    </source>
</evidence>
<comment type="caution">
    <text evidence="1">The sequence shown here is derived from an EMBL/GenBank/DDBJ whole genome shotgun (WGS) entry which is preliminary data.</text>
</comment>
<dbReference type="Proteomes" id="UP001140096">
    <property type="component" value="Unassembled WGS sequence"/>
</dbReference>
<protein>
    <submittedName>
        <fullName evidence="1">Uncharacterized protein</fullName>
    </submittedName>
</protein>
<dbReference type="EMBL" id="JANBUP010000030">
    <property type="protein sequence ID" value="KAJ2813688.1"/>
    <property type="molecule type" value="Genomic_DNA"/>
</dbReference>
<accession>A0ACC1LRB0</accession>
<proteinExistence type="predicted"/>
<evidence type="ECO:0000313" key="2">
    <source>
        <dbReference type="Proteomes" id="UP001140096"/>
    </source>
</evidence>